<sequence>MGLIENPNDRSELLRVLPSPSSQFLSLFLLLLRCRRFSASSPAAAAPPPTPTPFMAQYLVDRVGFPPDKALYAASRFLSGLSSPARPDAVVSFLRGSASLSPPQILRFVRCRPSILAADVPSNLLPKLSLFRSLLPGAGDGDAEAPGVLADLVTACASAFGYSAARLARSLAFLRDLYGGDDCGVVFALRRCPRLLSNDPDRVLSLNLAAVRDLYGGGRDPLPLIKRAPVLLTSSPERIALLFRAAEEVIGVGPESDLFPDAIGAVAPLSPEAFSNRVGMLRSYGFENTDLQLLSRHSPMTFRLKDHDLKAKLDFFTGTVGFTPRDILSNNWQINFSLDGRLRPRYNLVRGLQSKGLVPQDVNFTKVFIMAVERFNQEYVHKFVTSEGSNLVRSYMSSPAFRKEMPENGSGSSHSEGKLLQIEFYSDNFNLVRIPSQNGFLVELELNFKKVVVE</sequence>
<proteinExistence type="inferred from homology"/>
<keyword evidence="2" id="KW-0806">Transcription termination</keyword>
<comment type="similarity">
    <text evidence="1">Belongs to the mTERF family.</text>
</comment>
<evidence type="ECO:0000256" key="3">
    <source>
        <dbReference type="ARBA" id="ARBA00022946"/>
    </source>
</evidence>
<accession>A0A6V7P2X4</accession>
<dbReference type="InterPro" id="IPR003690">
    <property type="entry name" value="MTERF"/>
</dbReference>
<dbReference type="Gene3D" id="1.25.70.10">
    <property type="entry name" value="Transcription termination factor 3, mitochondrial"/>
    <property type="match status" value="1"/>
</dbReference>
<evidence type="ECO:0000256" key="2">
    <source>
        <dbReference type="ARBA" id="ARBA00022472"/>
    </source>
</evidence>
<gene>
    <name evidence="4" type="ORF">CB5_LOCUS8404</name>
</gene>
<keyword evidence="3" id="KW-0809">Transit peptide</keyword>
<dbReference type="EMBL" id="LR862144">
    <property type="protein sequence ID" value="CAD1825193.1"/>
    <property type="molecule type" value="Genomic_DNA"/>
</dbReference>
<evidence type="ECO:0000313" key="4">
    <source>
        <dbReference type="EMBL" id="CAD1825193.1"/>
    </source>
</evidence>
<dbReference type="InterPro" id="IPR038538">
    <property type="entry name" value="MTERF_sf"/>
</dbReference>
<reference evidence="4" key="1">
    <citation type="submission" date="2020-07" db="EMBL/GenBank/DDBJ databases">
        <authorList>
            <person name="Lin J."/>
        </authorList>
    </citation>
    <scope>NUCLEOTIDE SEQUENCE</scope>
</reference>
<keyword evidence="2" id="KW-0804">Transcription</keyword>
<dbReference type="PANTHER" id="PTHR13068">
    <property type="entry name" value="CGI-12 PROTEIN-RELATED"/>
    <property type="match status" value="1"/>
</dbReference>
<name>A0A6V7P2X4_ANACO</name>
<organism evidence="4">
    <name type="scientific">Ananas comosus var. bracteatus</name>
    <name type="common">red pineapple</name>
    <dbReference type="NCBI Taxonomy" id="296719"/>
    <lineage>
        <taxon>Eukaryota</taxon>
        <taxon>Viridiplantae</taxon>
        <taxon>Streptophyta</taxon>
        <taxon>Embryophyta</taxon>
        <taxon>Tracheophyta</taxon>
        <taxon>Spermatophyta</taxon>
        <taxon>Magnoliopsida</taxon>
        <taxon>Liliopsida</taxon>
        <taxon>Poales</taxon>
        <taxon>Bromeliaceae</taxon>
        <taxon>Bromelioideae</taxon>
        <taxon>Ananas</taxon>
    </lineage>
</organism>
<evidence type="ECO:0000256" key="1">
    <source>
        <dbReference type="ARBA" id="ARBA00007692"/>
    </source>
</evidence>
<dbReference type="GO" id="GO:0006353">
    <property type="term" value="P:DNA-templated transcription termination"/>
    <property type="evidence" value="ECO:0007669"/>
    <property type="project" value="UniProtKB-KW"/>
</dbReference>
<dbReference type="GO" id="GO:0003676">
    <property type="term" value="F:nucleic acid binding"/>
    <property type="evidence" value="ECO:0007669"/>
    <property type="project" value="InterPro"/>
</dbReference>
<dbReference type="Pfam" id="PF02536">
    <property type="entry name" value="mTERF"/>
    <property type="match status" value="1"/>
</dbReference>
<dbReference type="PANTHER" id="PTHR13068:SF173">
    <property type="entry name" value="EMB|CAB62602.1"/>
    <property type="match status" value="1"/>
</dbReference>
<keyword evidence="2" id="KW-0805">Transcription regulation</keyword>
<protein>
    <submittedName>
        <fullName evidence="4">Uncharacterized protein</fullName>
    </submittedName>
</protein>
<dbReference type="AlphaFoldDB" id="A0A6V7P2X4"/>